<comment type="catalytic activity">
    <reaction evidence="9">
        <text>sphinganine + octadecanoyl-CoA = N-(octadecanoyl)-sphinganine + CoA + H(+)</text>
        <dbReference type="Rhea" id="RHEA:36547"/>
        <dbReference type="ChEBI" id="CHEBI:15378"/>
        <dbReference type="ChEBI" id="CHEBI:57287"/>
        <dbReference type="ChEBI" id="CHEBI:57394"/>
        <dbReference type="ChEBI" id="CHEBI:57817"/>
        <dbReference type="ChEBI" id="CHEBI:67033"/>
    </reaction>
    <physiologicalReaction direction="left-to-right" evidence="9">
        <dbReference type="Rhea" id="RHEA:36548"/>
    </physiologicalReaction>
</comment>
<evidence type="ECO:0000313" key="12">
    <source>
        <dbReference type="EMBL" id="CAL4152765.1"/>
    </source>
</evidence>
<dbReference type="FunFam" id="1.10.10.60:FF:000020">
    <property type="entry name" value="Ceramide synthase 5"/>
    <property type="match status" value="1"/>
</dbReference>
<protein>
    <recommendedName>
        <fullName evidence="11">TLC domain-containing protein</fullName>
    </recommendedName>
</protein>
<dbReference type="AlphaFoldDB" id="A0AAV2S154"/>
<dbReference type="GO" id="GO:0005634">
    <property type="term" value="C:nucleus"/>
    <property type="evidence" value="ECO:0007669"/>
    <property type="project" value="UniProtKB-SubCell"/>
</dbReference>
<proteinExistence type="predicted"/>
<reference evidence="12 13" key="1">
    <citation type="submission" date="2024-05" db="EMBL/GenBank/DDBJ databases">
        <authorList>
            <person name="Wallberg A."/>
        </authorList>
    </citation>
    <scope>NUCLEOTIDE SEQUENCE [LARGE SCALE GENOMIC DNA]</scope>
</reference>
<feature type="transmembrane region" description="Helical" evidence="10">
    <location>
        <begin position="236"/>
        <end position="253"/>
    </location>
</feature>
<evidence type="ECO:0000256" key="8">
    <source>
        <dbReference type="ARBA" id="ARBA00023136"/>
    </source>
</evidence>
<feature type="transmembrane region" description="Helical" evidence="10">
    <location>
        <begin position="208"/>
        <end position="224"/>
    </location>
</feature>
<dbReference type="InterPro" id="IPR009057">
    <property type="entry name" value="Homeodomain-like_sf"/>
</dbReference>
<organism evidence="12 13">
    <name type="scientific">Meganyctiphanes norvegica</name>
    <name type="common">Northern krill</name>
    <name type="synonym">Thysanopoda norvegica</name>
    <dbReference type="NCBI Taxonomy" id="48144"/>
    <lineage>
        <taxon>Eukaryota</taxon>
        <taxon>Metazoa</taxon>
        <taxon>Ecdysozoa</taxon>
        <taxon>Arthropoda</taxon>
        <taxon>Crustacea</taxon>
        <taxon>Multicrustacea</taxon>
        <taxon>Malacostraca</taxon>
        <taxon>Eumalacostraca</taxon>
        <taxon>Eucarida</taxon>
        <taxon>Euphausiacea</taxon>
        <taxon>Euphausiidae</taxon>
        <taxon>Meganyctiphanes</taxon>
    </lineage>
</organism>
<evidence type="ECO:0000256" key="7">
    <source>
        <dbReference type="ARBA" id="ARBA00022989"/>
    </source>
</evidence>
<keyword evidence="6 10" id="KW-0812">Transmembrane</keyword>
<evidence type="ECO:0000259" key="11">
    <source>
        <dbReference type="Pfam" id="PF03798"/>
    </source>
</evidence>
<dbReference type="Pfam" id="PF03798">
    <property type="entry name" value="TRAM_LAG1_CLN8"/>
    <property type="match status" value="1"/>
</dbReference>
<dbReference type="SUPFAM" id="SSF46689">
    <property type="entry name" value="Homeodomain-like"/>
    <property type="match status" value="1"/>
</dbReference>
<feature type="transmembrane region" description="Helical" evidence="10">
    <location>
        <begin position="162"/>
        <end position="184"/>
    </location>
</feature>
<dbReference type="GO" id="GO:0050291">
    <property type="term" value="F:sphingosine N-acyltransferase activity"/>
    <property type="evidence" value="ECO:0007669"/>
    <property type="project" value="InterPro"/>
</dbReference>
<dbReference type="PANTHER" id="PTHR12560:SF0">
    <property type="entry name" value="LD18904P"/>
    <property type="match status" value="1"/>
</dbReference>
<sequence>MESHNSKVDADVQSPDRELNNTNTMIWEAFSYANKVLWNEEWWLPPGIKWEDLKSTPEITYPEFWHLLTYPFLFAIFILIFKYCFILPVFLTPLARACGLRFRKPFVPPNAFLQSVYQEYKGKPSEKVIYESAKKLDCSERHIERWFRKRVANDRQTKYEKFLHCGLDLIDHFLITVFGVIVMYDKPYMYNLSLCWENYPHQNLEPDIWWYYMIGLGFYWAHLLTNCLQRGRKDKFWMILHHLCTIFLMVFSLR</sequence>
<comment type="pathway">
    <text evidence="5">Sphingolipid metabolism.</text>
</comment>
<keyword evidence="7 10" id="KW-1133">Transmembrane helix</keyword>
<evidence type="ECO:0000313" key="13">
    <source>
        <dbReference type="Proteomes" id="UP001497623"/>
    </source>
</evidence>
<name>A0AAV2S154_MEGNR</name>
<dbReference type="Gene3D" id="1.10.10.60">
    <property type="entry name" value="Homeodomain-like"/>
    <property type="match status" value="1"/>
</dbReference>
<accession>A0AAV2S154</accession>
<comment type="pathway">
    <text evidence="4">Lipid metabolism; sphingolipid metabolism.</text>
</comment>
<evidence type="ECO:0000256" key="2">
    <source>
        <dbReference type="ARBA" id="ARBA00004127"/>
    </source>
</evidence>
<dbReference type="GO" id="GO:0005789">
    <property type="term" value="C:endoplasmic reticulum membrane"/>
    <property type="evidence" value="ECO:0007669"/>
    <property type="project" value="UniProtKB-SubCell"/>
</dbReference>
<evidence type="ECO:0000256" key="9">
    <source>
        <dbReference type="ARBA" id="ARBA00049036"/>
    </source>
</evidence>
<evidence type="ECO:0000256" key="4">
    <source>
        <dbReference type="ARBA" id="ARBA00004760"/>
    </source>
</evidence>
<keyword evidence="13" id="KW-1185">Reference proteome</keyword>
<dbReference type="PANTHER" id="PTHR12560">
    <property type="entry name" value="LONGEVITY ASSURANCE FACTOR 1 LAG1"/>
    <property type="match status" value="1"/>
</dbReference>
<comment type="caution">
    <text evidence="12">The sequence shown here is derived from an EMBL/GenBank/DDBJ whole genome shotgun (WGS) entry which is preliminary data.</text>
</comment>
<gene>
    <name evidence="12" type="ORF">MNOR_LOCUS31077</name>
</gene>
<dbReference type="InterPro" id="IPR016439">
    <property type="entry name" value="Lag1/Lac1-like"/>
</dbReference>
<dbReference type="PIRSF" id="PIRSF005225">
    <property type="entry name" value="LAG1_LAC1"/>
    <property type="match status" value="1"/>
</dbReference>
<keyword evidence="8 10" id="KW-0472">Membrane</keyword>
<evidence type="ECO:0000256" key="1">
    <source>
        <dbReference type="ARBA" id="ARBA00004123"/>
    </source>
</evidence>
<comment type="subcellular location">
    <subcellularLocation>
        <location evidence="2">Endomembrane system</location>
        <topology evidence="2">Multi-pass membrane protein</topology>
    </subcellularLocation>
    <subcellularLocation>
        <location evidence="3">Endoplasmic reticulum membrane</location>
    </subcellularLocation>
    <subcellularLocation>
        <location evidence="1">Nucleus</location>
    </subcellularLocation>
</comment>
<evidence type="ECO:0000256" key="5">
    <source>
        <dbReference type="ARBA" id="ARBA00004991"/>
    </source>
</evidence>
<dbReference type="EMBL" id="CAXKWB010039237">
    <property type="protein sequence ID" value="CAL4152765.1"/>
    <property type="molecule type" value="Genomic_DNA"/>
</dbReference>
<dbReference type="GO" id="GO:0046513">
    <property type="term" value="P:ceramide biosynthetic process"/>
    <property type="evidence" value="ECO:0007669"/>
    <property type="project" value="InterPro"/>
</dbReference>
<evidence type="ECO:0000256" key="6">
    <source>
        <dbReference type="ARBA" id="ARBA00022692"/>
    </source>
</evidence>
<evidence type="ECO:0000256" key="10">
    <source>
        <dbReference type="SAM" id="Phobius"/>
    </source>
</evidence>
<evidence type="ECO:0000256" key="3">
    <source>
        <dbReference type="ARBA" id="ARBA00004586"/>
    </source>
</evidence>
<feature type="domain" description="TLC" evidence="11">
    <location>
        <begin position="161"/>
        <end position="253"/>
    </location>
</feature>
<dbReference type="Proteomes" id="UP001497623">
    <property type="component" value="Unassembled WGS sequence"/>
</dbReference>
<feature type="transmembrane region" description="Helical" evidence="10">
    <location>
        <begin position="72"/>
        <end position="95"/>
    </location>
</feature>
<dbReference type="InterPro" id="IPR006634">
    <property type="entry name" value="TLC-dom"/>
</dbReference>